<dbReference type="EMBL" id="BNCD01000015">
    <property type="protein sequence ID" value="GHH84027.1"/>
    <property type="molecule type" value="Genomic_DNA"/>
</dbReference>
<dbReference type="InterPro" id="IPR036271">
    <property type="entry name" value="Tet_transcr_reg_TetR-rel_C_sf"/>
</dbReference>
<dbReference type="InterPro" id="IPR050109">
    <property type="entry name" value="HTH-type_TetR-like_transc_reg"/>
</dbReference>
<feature type="compositionally biased region" description="Basic and acidic residues" evidence="3">
    <location>
        <begin position="188"/>
        <end position="200"/>
    </location>
</feature>
<dbReference type="SUPFAM" id="SSF46689">
    <property type="entry name" value="Homeodomain-like"/>
    <property type="match status" value="1"/>
</dbReference>
<dbReference type="Proteomes" id="UP000603708">
    <property type="component" value="Unassembled WGS sequence"/>
</dbReference>
<evidence type="ECO:0000256" key="2">
    <source>
        <dbReference type="PROSITE-ProRule" id="PRU00335"/>
    </source>
</evidence>
<dbReference type="InterPro" id="IPR001647">
    <property type="entry name" value="HTH_TetR"/>
</dbReference>
<proteinExistence type="predicted"/>
<reference evidence="5" key="1">
    <citation type="journal article" date="2014" name="Int. J. Syst. Evol. Microbiol.">
        <title>Complete genome sequence of Corynebacterium casei LMG S-19264T (=DSM 44701T), isolated from a smear-ripened cheese.</title>
        <authorList>
            <consortium name="US DOE Joint Genome Institute (JGI-PGF)"/>
            <person name="Walter F."/>
            <person name="Albersmeier A."/>
            <person name="Kalinowski J."/>
            <person name="Ruckert C."/>
        </authorList>
    </citation>
    <scope>NUCLEOTIDE SEQUENCE</scope>
    <source>
        <strain evidence="5">JCM 5069</strain>
    </source>
</reference>
<keyword evidence="1 2" id="KW-0238">DNA-binding</keyword>
<protein>
    <submittedName>
        <fullName evidence="5">TetR family transcriptional regulator</fullName>
    </submittedName>
</protein>
<dbReference type="Pfam" id="PF00440">
    <property type="entry name" value="TetR_N"/>
    <property type="match status" value="1"/>
</dbReference>
<evidence type="ECO:0000313" key="5">
    <source>
        <dbReference type="EMBL" id="GHH84027.1"/>
    </source>
</evidence>
<dbReference type="GO" id="GO:0003700">
    <property type="term" value="F:DNA-binding transcription factor activity"/>
    <property type="evidence" value="ECO:0007669"/>
    <property type="project" value="TreeGrafter"/>
</dbReference>
<evidence type="ECO:0000256" key="1">
    <source>
        <dbReference type="ARBA" id="ARBA00023125"/>
    </source>
</evidence>
<dbReference type="AlphaFoldDB" id="A0A919L4Z2"/>
<sequence length="290" mass="31153">MSGPRTARDTGPGRRTLRLVTDDTARGRASGRPAPRLPRSPEAQRRRQEILHTAVETFAARGYHNASLAEIADRVGLTQAGVLHYFRSKALLLTGVLELRDQTDIEQLGPERPRGLAFLRHLVDTAHRNAEREGIVRLYAVLSAESVTEGHPAQAYFRDRYTGLRTFVADALCEACGLGPAGRPGSGRAREERPEREHPQTRPAGSEPAEAGPAATGPAGSGEWEGWEAERREVEHVANAVIAVMDGLQVQWLLSPEAVDMAAATDRVVSALLASLAPERFGPGAGSGAA</sequence>
<dbReference type="Gene3D" id="1.10.357.10">
    <property type="entry name" value="Tetracycline Repressor, domain 2"/>
    <property type="match status" value="2"/>
</dbReference>
<dbReference type="InterPro" id="IPR009057">
    <property type="entry name" value="Homeodomain-like_sf"/>
</dbReference>
<comment type="caution">
    <text evidence="5">The sequence shown here is derived from an EMBL/GenBank/DDBJ whole genome shotgun (WGS) entry which is preliminary data.</text>
</comment>
<reference evidence="5" key="2">
    <citation type="submission" date="2020-09" db="EMBL/GenBank/DDBJ databases">
        <authorList>
            <person name="Sun Q."/>
            <person name="Ohkuma M."/>
        </authorList>
    </citation>
    <scope>NUCLEOTIDE SEQUENCE</scope>
    <source>
        <strain evidence="5">JCM 5069</strain>
    </source>
</reference>
<dbReference type="GO" id="GO:0000976">
    <property type="term" value="F:transcription cis-regulatory region binding"/>
    <property type="evidence" value="ECO:0007669"/>
    <property type="project" value="TreeGrafter"/>
</dbReference>
<name>A0A919L4Z2_9ACTN</name>
<evidence type="ECO:0000259" key="4">
    <source>
        <dbReference type="PROSITE" id="PS50977"/>
    </source>
</evidence>
<keyword evidence="6" id="KW-1185">Reference proteome</keyword>
<feature type="region of interest" description="Disordered" evidence="3">
    <location>
        <begin position="180"/>
        <end position="225"/>
    </location>
</feature>
<evidence type="ECO:0000256" key="3">
    <source>
        <dbReference type="SAM" id="MobiDB-lite"/>
    </source>
</evidence>
<organism evidence="5 6">
    <name type="scientific">Streptomyces sulfonofaciens</name>
    <dbReference type="NCBI Taxonomy" id="68272"/>
    <lineage>
        <taxon>Bacteria</taxon>
        <taxon>Bacillati</taxon>
        <taxon>Actinomycetota</taxon>
        <taxon>Actinomycetes</taxon>
        <taxon>Kitasatosporales</taxon>
        <taxon>Streptomycetaceae</taxon>
        <taxon>Streptomyces</taxon>
    </lineage>
</organism>
<dbReference type="PRINTS" id="PR00455">
    <property type="entry name" value="HTHTETR"/>
</dbReference>
<feature type="domain" description="HTH tetR-type" evidence="4">
    <location>
        <begin position="44"/>
        <end position="104"/>
    </location>
</feature>
<dbReference type="PANTHER" id="PTHR30055:SF226">
    <property type="entry name" value="HTH-TYPE TRANSCRIPTIONAL REGULATOR PKSA"/>
    <property type="match status" value="1"/>
</dbReference>
<feature type="region of interest" description="Disordered" evidence="3">
    <location>
        <begin position="1"/>
        <end position="45"/>
    </location>
</feature>
<feature type="compositionally biased region" description="Basic and acidic residues" evidence="3">
    <location>
        <begin position="1"/>
        <end position="12"/>
    </location>
</feature>
<dbReference type="PANTHER" id="PTHR30055">
    <property type="entry name" value="HTH-TYPE TRANSCRIPTIONAL REGULATOR RUTR"/>
    <property type="match status" value="1"/>
</dbReference>
<feature type="DNA-binding region" description="H-T-H motif" evidence="2">
    <location>
        <begin position="67"/>
        <end position="86"/>
    </location>
</feature>
<evidence type="ECO:0000313" key="6">
    <source>
        <dbReference type="Proteomes" id="UP000603708"/>
    </source>
</evidence>
<dbReference type="SUPFAM" id="SSF48498">
    <property type="entry name" value="Tetracyclin repressor-like, C-terminal domain"/>
    <property type="match status" value="1"/>
</dbReference>
<accession>A0A919L4Z2</accession>
<feature type="compositionally biased region" description="Low complexity" evidence="3">
    <location>
        <begin position="203"/>
        <end position="224"/>
    </location>
</feature>
<dbReference type="PROSITE" id="PS50977">
    <property type="entry name" value="HTH_TETR_2"/>
    <property type="match status" value="1"/>
</dbReference>
<gene>
    <name evidence="5" type="ORF">GCM10018793_47330</name>
</gene>